<dbReference type="PANTHER" id="PTHR45270">
    <property type="entry name" value="OS03G0832900 PROTEIN"/>
    <property type="match status" value="1"/>
</dbReference>
<dbReference type="SMART" id="SM00271">
    <property type="entry name" value="DnaJ"/>
    <property type="match status" value="1"/>
</dbReference>
<dbReference type="InterPro" id="IPR032843">
    <property type="entry name" value="Jiv"/>
</dbReference>
<keyword evidence="5" id="KW-1185">Reference proteome</keyword>
<dbReference type="Gene3D" id="1.10.287.110">
    <property type="entry name" value="DnaJ domain"/>
    <property type="match status" value="1"/>
</dbReference>
<dbReference type="Proteomes" id="UP000663760">
    <property type="component" value="Chromosome 11"/>
</dbReference>
<dbReference type="InterPro" id="IPR001623">
    <property type="entry name" value="DnaJ_domain"/>
</dbReference>
<dbReference type="GO" id="GO:0005783">
    <property type="term" value="C:endoplasmic reticulum"/>
    <property type="evidence" value="ECO:0007669"/>
    <property type="project" value="UniProtKB-ARBA"/>
</dbReference>
<dbReference type="PANTHER" id="PTHR45270:SF1">
    <property type="entry name" value="CHAPERONE DNAJ-DOMAIN SUPERFAMILY PROTEIN"/>
    <property type="match status" value="1"/>
</dbReference>
<feature type="region of interest" description="Disordered" evidence="1">
    <location>
        <begin position="355"/>
        <end position="380"/>
    </location>
</feature>
<evidence type="ECO:0000313" key="5">
    <source>
        <dbReference type="Proteomes" id="UP000663760"/>
    </source>
</evidence>
<reference evidence="4" key="1">
    <citation type="submission" date="2020-02" db="EMBL/GenBank/DDBJ databases">
        <authorList>
            <person name="Scholz U."/>
            <person name="Mascher M."/>
            <person name="Fiebig A."/>
        </authorList>
    </citation>
    <scope>NUCLEOTIDE SEQUENCE</scope>
</reference>
<accession>A0A7I8L4J3</accession>
<proteinExistence type="predicted"/>
<evidence type="ECO:0000256" key="2">
    <source>
        <dbReference type="SAM" id="Phobius"/>
    </source>
</evidence>
<dbReference type="OrthoDB" id="1507364at2759"/>
<keyword evidence="2" id="KW-1133">Transmembrane helix</keyword>
<dbReference type="Pfam" id="PF00226">
    <property type="entry name" value="DnaJ"/>
    <property type="match status" value="1"/>
</dbReference>
<evidence type="ECO:0000313" key="4">
    <source>
        <dbReference type="EMBL" id="CAA7404913.1"/>
    </source>
</evidence>
<organism evidence="4 5">
    <name type="scientific">Spirodela intermedia</name>
    <name type="common">Intermediate duckweed</name>
    <dbReference type="NCBI Taxonomy" id="51605"/>
    <lineage>
        <taxon>Eukaryota</taxon>
        <taxon>Viridiplantae</taxon>
        <taxon>Streptophyta</taxon>
        <taxon>Embryophyta</taxon>
        <taxon>Tracheophyta</taxon>
        <taxon>Spermatophyta</taxon>
        <taxon>Magnoliopsida</taxon>
        <taxon>Liliopsida</taxon>
        <taxon>Araceae</taxon>
        <taxon>Lemnoideae</taxon>
        <taxon>Spirodela</taxon>
    </lineage>
</organism>
<dbReference type="CDD" id="cd06257">
    <property type="entry name" value="DnaJ"/>
    <property type="match status" value="1"/>
</dbReference>
<name>A0A7I8L4J3_SPIIN</name>
<feature type="transmembrane region" description="Helical" evidence="2">
    <location>
        <begin position="155"/>
        <end position="178"/>
    </location>
</feature>
<dbReference type="PROSITE" id="PS50076">
    <property type="entry name" value="DNAJ_2"/>
    <property type="match status" value="1"/>
</dbReference>
<dbReference type="EMBL" id="LR746274">
    <property type="protein sequence ID" value="CAA7404913.1"/>
    <property type="molecule type" value="Genomic_DNA"/>
</dbReference>
<dbReference type="InterPro" id="IPR036869">
    <property type="entry name" value="J_dom_sf"/>
</dbReference>
<evidence type="ECO:0000256" key="1">
    <source>
        <dbReference type="SAM" id="MobiDB-lite"/>
    </source>
</evidence>
<keyword evidence="2" id="KW-0472">Membrane</keyword>
<feature type="transmembrane region" description="Helical" evidence="2">
    <location>
        <begin position="77"/>
        <end position="110"/>
    </location>
</feature>
<dbReference type="PRINTS" id="PR00625">
    <property type="entry name" value="JDOMAIN"/>
</dbReference>
<sequence>MFSMGDIGLLKQGWQWLQSQNQAITGAQVAANGVGDALASLIDQHWPLIFSGFQKLGSFLLMLLVQWRDCAARGFRSLIGLGTAVIFVILWSCFLCLTSTSCLVYALLILGPACATVRYLGYTPGLFIVGLFGILTMWIYGNFWVNGMLFIVGSYLLFLNRARVLVFMVAAYCVYSVYARFGWIGIFLSANLAFLSNDLLVGFLQSYERTPEPMQDEETRKPEPVVDDFSEDCEFSSSAGQPEDVDSVNPCRTSTSENAVKKEKNSSPSKAVKSDLGSLEEMRRIMGSLNHYETLGFPQIRAIDLAALKKEYRKKAVLVHPDKNMGNPLAGESFKKLQTAYEVLSDATKRRGYDEQLRKEESRVISEMSRSSSPQDGVEYRPEESRRIECTKCGNSHNWICTYRSKARARWCQDCRQHHPASDGDGWVELGCSAFASSTGKVDIPRAFVCAESKIFDVSEWAICQGMACRANTHRPSFHVNMVMGVDHPARGGLDAEMVASEEEEDDEAFEVWFQQALAAGLFSDNPHRRKSWSPFKIPAPKTTTTTLLRHLRRRSCK</sequence>
<dbReference type="InterPro" id="IPR018253">
    <property type="entry name" value="DnaJ_domain_CS"/>
</dbReference>
<keyword evidence="2" id="KW-0812">Transmembrane</keyword>
<dbReference type="AlphaFoldDB" id="A0A7I8L4J3"/>
<feature type="compositionally biased region" description="Basic and acidic residues" evidence="1">
    <location>
        <begin position="355"/>
        <end position="364"/>
    </location>
</feature>
<evidence type="ECO:0000259" key="3">
    <source>
        <dbReference type="PROSITE" id="PS50076"/>
    </source>
</evidence>
<dbReference type="SUPFAM" id="SSF46565">
    <property type="entry name" value="Chaperone J-domain"/>
    <property type="match status" value="1"/>
</dbReference>
<dbReference type="Pfam" id="PF14901">
    <property type="entry name" value="Jiv90"/>
    <property type="match status" value="1"/>
</dbReference>
<feature type="region of interest" description="Disordered" evidence="1">
    <location>
        <begin position="232"/>
        <end position="276"/>
    </location>
</feature>
<feature type="domain" description="J" evidence="3">
    <location>
        <begin position="290"/>
        <end position="357"/>
    </location>
</feature>
<gene>
    <name evidence="4" type="ORF">SI8410_11015591</name>
</gene>
<dbReference type="PROSITE" id="PS00636">
    <property type="entry name" value="DNAJ_1"/>
    <property type="match status" value="1"/>
</dbReference>
<protein>
    <recommendedName>
        <fullName evidence="3">J domain-containing protein</fullName>
    </recommendedName>
</protein>